<evidence type="ECO:0000313" key="7">
    <source>
        <dbReference type="Proteomes" id="UP000236749"/>
    </source>
</evidence>
<evidence type="ECO:0000313" key="6">
    <source>
        <dbReference type="EMBL" id="AGD93069.1"/>
    </source>
</evidence>
<keyword evidence="6" id="KW-0176">Collagen</keyword>
<sequence>MNSNRKYKSNVPTLRRTNSQPSINNLTNLSNFIDNKLDKLYEKIISERHIIMPVTPCLKKDTGSKIYVDVGVPNSYFGLNGDVYIDSITLNLYSKIHGSWIYKANIKGEKGDTGNCGNKGDKGDKGNKGDKSDKGDKGDQGDQGQVGEQGVKGDNNIIFSFEVTSPGPYSVIVPQGTVSAILTLAGGGGAGGPGGNNAYSGSGGGGGAGGCIYMFPISVSVGQEITGIIGAGGIANSTGASNGTNSTTTIGDSTFTAFGGNGGIIGFNGAQNEGDGGNGGSVSTPVTAGSFFPLPGAGGHRGGSDPNFNNGGNGNLGNNTYSGAGGGCGAFWFNISSVYFAPGKGGNVLGFTGGLAGPPDPDDPDNPTLVIVGGGGGGASALANGGNGGNYVRDAASEPGRLGSGGGGGAYNIGSNGGDGYVNITFYSS</sequence>
<name>L7Y5I1_9VIRU</name>
<evidence type="ECO:0000256" key="1">
    <source>
        <dbReference type="ARBA" id="ARBA00003026"/>
    </source>
</evidence>
<feature type="region of interest" description="Disordered" evidence="4">
    <location>
        <begin position="112"/>
        <end position="151"/>
    </location>
</feature>
<gene>
    <name evidence="6" type="ORF">LBA_01151</name>
</gene>
<dbReference type="InterPro" id="IPR049304">
    <property type="entry name" value="Gly_rich_dom"/>
</dbReference>
<evidence type="ECO:0000256" key="4">
    <source>
        <dbReference type="SAM" id="MobiDB-lite"/>
    </source>
</evidence>
<feature type="domain" description="Glycine-rich" evidence="5">
    <location>
        <begin position="164"/>
        <end position="427"/>
    </location>
</feature>
<protein>
    <submittedName>
        <fullName evidence="6">Collagen-like protein</fullName>
    </submittedName>
</protein>
<dbReference type="Pfam" id="PF21722">
    <property type="entry name" value="Gly_rich_2"/>
    <property type="match status" value="1"/>
</dbReference>
<evidence type="ECO:0000259" key="5">
    <source>
        <dbReference type="Pfam" id="PF21722"/>
    </source>
</evidence>
<evidence type="ECO:0000256" key="3">
    <source>
        <dbReference type="ARBA" id="ARBA00022844"/>
    </source>
</evidence>
<comment type="subcellular location">
    <subcellularLocation>
        <location evidence="2">Virion</location>
    </subcellularLocation>
</comment>
<dbReference type="Pfam" id="PF01391">
    <property type="entry name" value="Collagen"/>
    <property type="match status" value="1"/>
</dbReference>
<reference evidence="6 7" key="1">
    <citation type="journal article" date="2013" name="Clin. Infect. Dis.">
        <title>First isolation of Mimivirus in a patient with pneumonia.</title>
        <authorList>
            <person name="Saadi H."/>
            <person name="Pagnier I."/>
            <person name="Colson P."/>
            <person name="Cherif J.K."/>
            <person name="Beji M."/>
            <person name="Boughalmi M."/>
            <person name="Azza S."/>
            <person name="Armstrong N."/>
            <person name="Robert C."/>
            <person name="Fournous G."/>
            <person name="La Scola B."/>
            <person name="Raoult D."/>
        </authorList>
    </citation>
    <scope>NUCLEOTIDE SEQUENCE [LARGE SCALE GENOMIC DNA]</scope>
    <source>
        <strain evidence="6">LBA111</strain>
    </source>
</reference>
<proteinExistence type="predicted"/>
<evidence type="ECO:0000256" key="2">
    <source>
        <dbReference type="ARBA" id="ARBA00004328"/>
    </source>
</evidence>
<comment type="function">
    <text evidence="1">May participate in the formation of a layer of cross-linked glycosylated fibrils at the viral surface thus giving it a hairy-like appearance.</text>
</comment>
<organism evidence="6 7">
    <name type="scientific">Megavirus lba</name>
    <dbReference type="NCBI Taxonomy" id="1235314"/>
    <lineage>
        <taxon>Viruses</taxon>
        <taxon>Varidnaviria</taxon>
        <taxon>Bamfordvirae</taxon>
        <taxon>Nucleocytoviricota</taxon>
        <taxon>Megaviricetes</taxon>
        <taxon>Imitervirales</taxon>
        <taxon>Mimiviridae</taxon>
        <taxon>Megamimivirinae</taxon>
        <taxon>Megavirus</taxon>
        <taxon>Megavirus chilense</taxon>
    </lineage>
</organism>
<feature type="region of interest" description="Disordered" evidence="4">
    <location>
        <begin position="271"/>
        <end position="311"/>
    </location>
</feature>
<feature type="compositionally biased region" description="Low complexity" evidence="4">
    <location>
        <begin position="142"/>
        <end position="151"/>
    </location>
</feature>
<keyword evidence="3" id="KW-0946">Virion</keyword>
<dbReference type="InterPro" id="IPR008160">
    <property type="entry name" value="Collagen"/>
</dbReference>
<dbReference type="Proteomes" id="UP000236749">
    <property type="component" value="Segment"/>
</dbReference>
<feature type="compositionally biased region" description="Basic and acidic residues" evidence="4">
    <location>
        <begin position="119"/>
        <end position="140"/>
    </location>
</feature>
<dbReference type="EMBL" id="JX885207">
    <property type="protein sequence ID" value="AGD93069.1"/>
    <property type="molecule type" value="Genomic_DNA"/>
</dbReference>
<accession>L7Y5I1</accession>
<dbReference type="GO" id="GO:0044423">
    <property type="term" value="C:virion component"/>
    <property type="evidence" value="ECO:0007669"/>
    <property type="project" value="UniProtKB-KW"/>
</dbReference>